<dbReference type="Gene3D" id="2.60.40.790">
    <property type="match status" value="1"/>
</dbReference>
<evidence type="ECO:0000313" key="4">
    <source>
        <dbReference type="EMBL" id="GMH74761.1"/>
    </source>
</evidence>
<dbReference type="GO" id="GO:0005737">
    <property type="term" value="C:cytoplasm"/>
    <property type="evidence" value="ECO:0007669"/>
    <property type="project" value="TreeGrafter"/>
</dbReference>
<dbReference type="GO" id="GO:0051082">
    <property type="term" value="F:unfolded protein binding"/>
    <property type="evidence" value="ECO:0007669"/>
    <property type="project" value="TreeGrafter"/>
</dbReference>
<dbReference type="PANTHER" id="PTHR12356:SF17">
    <property type="entry name" value="CS DOMAIN-CONTAINING PROTEIN"/>
    <property type="match status" value="1"/>
</dbReference>
<dbReference type="Proteomes" id="UP001165085">
    <property type="component" value="Unassembled WGS sequence"/>
</dbReference>
<feature type="compositionally biased region" description="Pro residues" evidence="2">
    <location>
        <begin position="78"/>
        <end position="91"/>
    </location>
</feature>
<evidence type="ECO:0000256" key="1">
    <source>
        <dbReference type="ARBA" id="ARBA00022553"/>
    </source>
</evidence>
<feature type="compositionally biased region" description="Low complexity" evidence="2">
    <location>
        <begin position="92"/>
        <end position="126"/>
    </location>
</feature>
<feature type="domain" description="CS" evidence="3">
    <location>
        <begin position="142"/>
        <end position="235"/>
    </location>
</feature>
<evidence type="ECO:0000256" key="2">
    <source>
        <dbReference type="SAM" id="MobiDB-lite"/>
    </source>
</evidence>
<dbReference type="PROSITE" id="PS51203">
    <property type="entry name" value="CS"/>
    <property type="match status" value="1"/>
</dbReference>
<dbReference type="InterPro" id="IPR037898">
    <property type="entry name" value="NudC_fam"/>
</dbReference>
<dbReference type="Pfam" id="PF04969">
    <property type="entry name" value="CS"/>
    <property type="match status" value="1"/>
</dbReference>
<name>A0A9W7AQD6_9STRA</name>
<proteinExistence type="predicted"/>
<dbReference type="GO" id="GO:0006457">
    <property type="term" value="P:protein folding"/>
    <property type="evidence" value="ECO:0007669"/>
    <property type="project" value="TreeGrafter"/>
</dbReference>
<feature type="region of interest" description="Disordered" evidence="2">
    <location>
        <begin position="71"/>
        <end position="138"/>
    </location>
</feature>
<reference evidence="5" key="1">
    <citation type="journal article" date="2023" name="Commun. Biol.">
        <title>Genome analysis of Parmales, the sister group of diatoms, reveals the evolutionary specialization of diatoms from phago-mixotrophs to photoautotrophs.</title>
        <authorList>
            <person name="Ban H."/>
            <person name="Sato S."/>
            <person name="Yoshikawa S."/>
            <person name="Yamada K."/>
            <person name="Nakamura Y."/>
            <person name="Ichinomiya M."/>
            <person name="Sato N."/>
            <person name="Blanc-Mathieu R."/>
            <person name="Endo H."/>
            <person name="Kuwata A."/>
            <person name="Ogata H."/>
        </authorList>
    </citation>
    <scope>NUCLEOTIDE SEQUENCE [LARGE SCALE GENOMIC DNA]</scope>
    <source>
        <strain evidence="5">NIES 3701</strain>
    </source>
</reference>
<accession>A0A9W7AQD6</accession>
<dbReference type="InterPro" id="IPR025934">
    <property type="entry name" value="NudC_N_dom"/>
</dbReference>
<dbReference type="OrthoDB" id="416217at2759"/>
<dbReference type="InterPro" id="IPR008978">
    <property type="entry name" value="HSP20-like_chaperone"/>
</dbReference>
<protein>
    <recommendedName>
        <fullName evidence="3">CS domain-containing protein</fullName>
    </recommendedName>
</protein>
<dbReference type="InterPro" id="IPR007052">
    <property type="entry name" value="CS_dom"/>
</dbReference>
<evidence type="ECO:0000259" key="3">
    <source>
        <dbReference type="PROSITE" id="PS51203"/>
    </source>
</evidence>
<comment type="caution">
    <text evidence="4">The sequence shown here is derived from an EMBL/GenBank/DDBJ whole genome shotgun (WGS) entry which is preliminary data.</text>
</comment>
<gene>
    <name evidence="4" type="ORF">TrST_g5919</name>
</gene>
<dbReference type="EMBL" id="BRXY01000182">
    <property type="protein sequence ID" value="GMH74761.1"/>
    <property type="molecule type" value="Genomic_DNA"/>
</dbReference>
<keyword evidence="1" id="KW-0597">Phosphoprotein</keyword>
<organism evidence="4 5">
    <name type="scientific">Triparma strigata</name>
    <dbReference type="NCBI Taxonomy" id="1606541"/>
    <lineage>
        <taxon>Eukaryota</taxon>
        <taxon>Sar</taxon>
        <taxon>Stramenopiles</taxon>
        <taxon>Ochrophyta</taxon>
        <taxon>Bolidophyceae</taxon>
        <taxon>Parmales</taxon>
        <taxon>Triparmaceae</taxon>
        <taxon>Triparma</taxon>
    </lineage>
</organism>
<evidence type="ECO:0000313" key="5">
    <source>
        <dbReference type="Proteomes" id="UP001165085"/>
    </source>
</evidence>
<dbReference type="Pfam" id="PF14050">
    <property type="entry name" value="Nudc_N"/>
    <property type="match status" value="1"/>
</dbReference>
<dbReference type="SUPFAM" id="SSF49764">
    <property type="entry name" value="HSP20-like chaperones"/>
    <property type="match status" value="1"/>
</dbReference>
<keyword evidence="5" id="KW-1185">Reference proteome</keyword>
<dbReference type="AlphaFoldDB" id="A0A9W7AQD6"/>
<dbReference type="PANTHER" id="PTHR12356">
    <property type="entry name" value="NUCLEAR MOVEMENT PROTEIN NUDC"/>
    <property type="match status" value="1"/>
</dbReference>
<dbReference type="CDD" id="cd06467">
    <property type="entry name" value="p23_NUDC_like"/>
    <property type="match status" value="1"/>
</dbReference>
<sequence length="303" mass="33597">MADQFDPLLMQIAQRSGSLDVMLDNIFSFLHRKTDFYVVGDLQSFKDKTATMGFPEGEAEKLLLRSYRKYPNKRMRPNPTPAAPKSTPNPAPKAASKAKPTTQQSAQTPSIPSTKTTTTTTTTTPSVKLNEKGEQIPVGNGGVTPHYYWTQTLYETTVYVKVPKNTTGKDMQVELRTNTVSLKLKAVGNSCSDLLKGEFPHAIKVDESLWSLDSETSTVVLTLDKAKRTWWSSVVVGDPQIDTSQVDSTMKIDEYDAETQAQIRKIMFDQKQQRAGLPTSDEMMGVGSEMEKLLQSVPPPPTK</sequence>